<keyword evidence="1" id="KW-1133">Transmembrane helix</keyword>
<accession>A0A1I5XKM4</accession>
<evidence type="ECO:0000313" key="2">
    <source>
        <dbReference type="EMBL" id="SFQ32543.1"/>
    </source>
</evidence>
<reference evidence="2 3" key="1">
    <citation type="submission" date="2016-10" db="EMBL/GenBank/DDBJ databases">
        <authorList>
            <person name="Varghese N."/>
            <person name="Submissions S."/>
        </authorList>
    </citation>
    <scope>NUCLEOTIDE SEQUENCE [LARGE SCALE GENOMIC DNA]</scope>
    <source>
        <strain evidence="2 3">DSM 13796</strain>
    </source>
</reference>
<keyword evidence="1" id="KW-0812">Transmembrane</keyword>
<dbReference type="EMBL" id="FOXX01000002">
    <property type="protein sequence ID" value="SFQ32543.1"/>
    <property type="molecule type" value="Genomic_DNA"/>
</dbReference>
<evidence type="ECO:0000256" key="1">
    <source>
        <dbReference type="SAM" id="Phobius"/>
    </source>
</evidence>
<evidence type="ECO:0000313" key="3">
    <source>
        <dbReference type="Proteomes" id="UP000182762"/>
    </source>
</evidence>
<organism evidence="2 3">
    <name type="scientific">Priestia endophytica DSM 13796</name>
    <dbReference type="NCBI Taxonomy" id="1121089"/>
    <lineage>
        <taxon>Bacteria</taxon>
        <taxon>Bacillati</taxon>
        <taxon>Bacillota</taxon>
        <taxon>Bacilli</taxon>
        <taxon>Bacillales</taxon>
        <taxon>Bacillaceae</taxon>
        <taxon>Priestia</taxon>
    </lineage>
</organism>
<gene>
    <name evidence="2" type="ORF">SAMN02745910_00925</name>
</gene>
<keyword evidence="1" id="KW-0472">Membrane</keyword>
<name>A0A1I5XKM4_9BACI</name>
<protein>
    <submittedName>
        <fullName evidence="2">Uncharacterized protein</fullName>
    </submittedName>
</protein>
<proteinExistence type="predicted"/>
<comment type="caution">
    <text evidence="2">The sequence shown here is derived from an EMBL/GenBank/DDBJ whole genome shotgun (WGS) entry which is preliminary data.</text>
</comment>
<keyword evidence="3" id="KW-1185">Reference proteome</keyword>
<dbReference type="Proteomes" id="UP000182762">
    <property type="component" value="Unassembled WGS sequence"/>
</dbReference>
<sequence length="51" mass="5992">MLHEKTYTCCFLSLSVSFFMFLKKYTLFVTVSPYFPPLEQSKGAEVRLHII</sequence>
<feature type="transmembrane region" description="Helical" evidence="1">
    <location>
        <begin position="7"/>
        <end position="28"/>
    </location>
</feature>